<evidence type="ECO:0000256" key="2">
    <source>
        <dbReference type="ARBA" id="ARBA00022679"/>
    </source>
</evidence>
<dbReference type="Proteomes" id="UP000838412">
    <property type="component" value="Chromosome 4"/>
</dbReference>
<dbReference type="SFLD" id="SFLDS00019">
    <property type="entry name" value="Glutathione_Transferase_(cytos"/>
    <property type="match status" value="1"/>
</dbReference>
<protein>
    <recommendedName>
        <fullName evidence="1">glutathione transferase</fullName>
        <ecNumber evidence="1">2.5.1.18</ecNumber>
    </recommendedName>
</protein>
<dbReference type="SUPFAM" id="SSF47616">
    <property type="entry name" value="GST C-terminal domain-like"/>
    <property type="match status" value="1"/>
</dbReference>
<dbReference type="PANTHER" id="PTHR11571:SF224">
    <property type="entry name" value="HEMATOPOIETIC PROSTAGLANDIN D SYNTHASE"/>
    <property type="match status" value="1"/>
</dbReference>
<dbReference type="GO" id="GO:0006749">
    <property type="term" value="P:glutathione metabolic process"/>
    <property type="evidence" value="ECO:0007669"/>
    <property type="project" value="TreeGrafter"/>
</dbReference>
<accession>A0A8J9ZRV5</accession>
<dbReference type="InterPro" id="IPR010987">
    <property type="entry name" value="Glutathione-S-Trfase_C-like"/>
</dbReference>
<dbReference type="SFLD" id="SFLDG00363">
    <property type="entry name" value="AMPS_(cytGST):_Alpha-__Mu-__Pi"/>
    <property type="match status" value="1"/>
</dbReference>
<evidence type="ECO:0000256" key="3">
    <source>
        <dbReference type="ARBA" id="ARBA00047960"/>
    </source>
</evidence>
<gene>
    <name evidence="6" type="primary">HPGDS</name>
    <name evidence="6" type="ORF">BLAG_LOCUS17462</name>
</gene>
<dbReference type="CDD" id="cd03192">
    <property type="entry name" value="GST_C_Sigma_like"/>
    <property type="match status" value="1"/>
</dbReference>
<organism evidence="6 7">
    <name type="scientific">Branchiostoma lanceolatum</name>
    <name type="common">Common lancelet</name>
    <name type="synonym">Amphioxus lanceolatum</name>
    <dbReference type="NCBI Taxonomy" id="7740"/>
    <lineage>
        <taxon>Eukaryota</taxon>
        <taxon>Metazoa</taxon>
        <taxon>Chordata</taxon>
        <taxon>Cephalochordata</taxon>
        <taxon>Leptocardii</taxon>
        <taxon>Amphioxiformes</taxon>
        <taxon>Branchiostomatidae</taxon>
        <taxon>Branchiostoma</taxon>
    </lineage>
</organism>
<dbReference type="InterPro" id="IPR036249">
    <property type="entry name" value="Thioredoxin-like_sf"/>
</dbReference>
<dbReference type="InterPro" id="IPR004045">
    <property type="entry name" value="Glutathione_S-Trfase_N"/>
</dbReference>
<dbReference type="Pfam" id="PF14497">
    <property type="entry name" value="GST_C_3"/>
    <property type="match status" value="1"/>
</dbReference>
<dbReference type="GO" id="GO:0004364">
    <property type="term" value="F:glutathione transferase activity"/>
    <property type="evidence" value="ECO:0007669"/>
    <property type="project" value="UniProtKB-EC"/>
</dbReference>
<keyword evidence="7" id="KW-1185">Reference proteome</keyword>
<reference evidence="6" key="1">
    <citation type="submission" date="2022-01" db="EMBL/GenBank/DDBJ databases">
        <authorList>
            <person name="Braso-Vives M."/>
        </authorList>
    </citation>
    <scope>NUCLEOTIDE SEQUENCE</scope>
</reference>
<dbReference type="InterPro" id="IPR040079">
    <property type="entry name" value="Glutathione_S-Trfase"/>
</dbReference>
<dbReference type="PANTHER" id="PTHR11571">
    <property type="entry name" value="GLUTATHIONE S-TRANSFERASE"/>
    <property type="match status" value="1"/>
</dbReference>
<evidence type="ECO:0000313" key="6">
    <source>
        <dbReference type="EMBL" id="CAH1262397.1"/>
    </source>
</evidence>
<dbReference type="PROSITE" id="PS50404">
    <property type="entry name" value="GST_NTER"/>
    <property type="match status" value="1"/>
</dbReference>
<evidence type="ECO:0000259" key="5">
    <source>
        <dbReference type="PROSITE" id="PS50405"/>
    </source>
</evidence>
<comment type="catalytic activity">
    <reaction evidence="3">
        <text>RX + glutathione = an S-substituted glutathione + a halide anion + H(+)</text>
        <dbReference type="Rhea" id="RHEA:16437"/>
        <dbReference type="ChEBI" id="CHEBI:15378"/>
        <dbReference type="ChEBI" id="CHEBI:16042"/>
        <dbReference type="ChEBI" id="CHEBI:17792"/>
        <dbReference type="ChEBI" id="CHEBI:57925"/>
        <dbReference type="ChEBI" id="CHEBI:90779"/>
        <dbReference type="EC" id="2.5.1.18"/>
    </reaction>
</comment>
<dbReference type="EC" id="2.5.1.18" evidence="1"/>
<dbReference type="InterPro" id="IPR036282">
    <property type="entry name" value="Glutathione-S-Trfase_C_sf"/>
</dbReference>
<name>A0A8J9ZRV5_BRALA</name>
<dbReference type="Gene3D" id="1.20.1050.130">
    <property type="match status" value="1"/>
</dbReference>
<dbReference type="FunFam" id="1.20.1050.130:FF:000015">
    <property type="entry name" value="Uncharacterized protein"/>
    <property type="match status" value="1"/>
</dbReference>
<keyword evidence="2" id="KW-0808">Transferase</keyword>
<dbReference type="FunFam" id="3.40.30.10:FF:000035">
    <property type="entry name" value="hematopoietic prostaglandin D synthase"/>
    <property type="match status" value="1"/>
</dbReference>
<evidence type="ECO:0000256" key="1">
    <source>
        <dbReference type="ARBA" id="ARBA00012452"/>
    </source>
</evidence>
<dbReference type="InterPro" id="IPR004046">
    <property type="entry name" value="GST_C"/>
</dbReference>
<dbReference type="AlphaFoldDB" id="A0A8J9ZRV5"/>
<dbReference type="SFLD" id="SFLDG01205">
    <property type="entry name" value="AMPS.1"/>
    <property type="match status" value="1"/>
</dbReference>
<dbReference type="InterPro" id="IPR050213">
    <property type="entry name" value="GST_superfamily"/>
</dbReference>
<dbReference type="SUPFAM" id="SSF52833">
    <property type="entry name" value="Thioredoxin-like"/>
    <property type="match status" value="1"/>
</dbReference>
<dbReference type="CDD" id="cd03039">
    <property type="entry name" value="GST_N_Sigma_like"/>
    <property type="match status" value="1"/>
</dbReference>
<evidence type="ECO:0000259" key="4">
    <source>
        <dbReference type="PROSITE" id="PS50404"/>
    </source>
</evidence>
<sequence>MSKDSFTLPRVRLRLTYFNLRARAEPTRLVFAAAGVEYEDVRIQRDKWPDLKPNTPMGQLPVLEVGGVTLCQSMAIARYVAKETGLAGKTKLEEAQADMLVDGIDDLRGRQAVIRKASEDRKEECKKELADFAPDFLSKYENLCGAHGHLVGDSLTWADLVFYDVMSKVLVVLPGALDGFPKLAKVMDTVTANEGVATWLAKRPDTPH</sequence>
<feature type="domain" description="GST C-terminal" evidence="5">
    <location>
        <begin position="90"/>
        <end position="208"/>
    </location>
</feature>
<dbReference type="PROSITE" id="PS50405">
    <property type="entry name" value="GST_CTER"/>
    <property type="match status" value="1"/>
</dbReference>
<dbReference type="OrthoDB" id="414243at2759"/>
<dbReference type="Pfam" id="PF02798">
    <property type="entry name" value="GST_N"/>
    <property type="match status" value="1"/>
</dbReference>
<proteinExistence type="predicted"/>
<dbReference type="EMBL" id="OV696689">
    <property type="protein sequence ID" value="CAH1262397.1"/>
    <property type="molecule type" value="Genomic_DNA"/>
</dbReference>
<evidence type="ECO:0000313" key="7">
    <source>
        <dbReference type="Proteomes" id="UP000838412"/>
    </source>
</evidence>
<feature type="domain" description="GST N-terminal" evidence="4">
    <location>
        <begin position="11"/>
        <end position="88"/>
    </location>
</feature>